<dbReference type="EMBL" id="AMZH03021281">
    <property type="protein sequence ID" value="RRT38372.1"/>
    <property type="molecule type" value="Genomic_DNA"/>
</dbReference>
<sequence length="78" mass="8741">MMPRRLTGERRLVSSRENEASPRSPAGRRRIASFSSWKTRRRLVPVQGDTRYCPVAGGLRTSILSDQYVPLVPGLSSI</sequence>
<evidence type="ECO:0000256" key="1">
    <source>
        <dbReference type="SAM" id="MobiDB-lite"/>
    </source>
</evidence>
<gene>
    <name evidence="2" type="ORF">B296_00039411</name>
</gene>
<protein>
    <submittedName>
        <fullName evidence="2">Uncharacterized protein</fullName>
    </submittedName>
</protein>
<reference evidence="2 3" key="1">
    <citation type="journal article" date="2014" name="Agronomy (Basel)">
        <title>A Draft Genome Sequence for Ensete ventricosum, the Drought-Tolerant Tree Against Hunger.</title>
        <authorList>
            <person name="Harrison J."/>
            <person name="Moore K.A."/>
            <person name="Paszkiewicz K."/>
            <person name="Jones T."/>
            <person name="Grant M."/>
            <person name="Ambacheew D."/>
            <person name="Muzemil S."/>
            <person name="Studholme D.J."/>
        </authorList>
    </citation>
    <scope>NUCLEOTIDE SEQUENCE [LARGE SCALE GENOMIC DNA]</scope>
</reference>
<organism evidence="2 3">
    <name type="scientific">Ensete ventricosum</name>
    <name type="common">Abyssinian banana</name>
    <name type="synonym">Musa ensete</name>
    <dbReference type="NCBI Taxonomy" id="4639"/>
    <lineage>
        <taxon>Eukaryota</taxon>
        <taxon>Viridiplantae</taxon>
        <taxon>Streptophyta</taxon>
        <taxon>Embryophyta</taxon>
        <taxon>Tracheophyta</taxon>
        <taxon>Spermatophyta</taxon>
        <taxon>Magnoliopsida</taxon>
        <taxon>Liliopsida</taxon>
        <taxon>Zingiberales</taxon>
        <taxon>Musaceae</taxon>
        <taxon>Ensete</taxon>
    </lineage>
</organism>
<dbReference type="AlphaFoldDB" id="A0A426XFX9"/>
<feature type="compositionally biased region" description="Basic and acidic residues" evidence="1">
    <location>
        <begin position="1"/>
        <end position="20"/>
    </location>
</feature>
<name>A0A426XFX9_ENSVE</name>
<evidence type="ECO:0000313" key="2">
    <source>
        <dbReference type="EMBL" id="RRT38372.1"/>
    </source>
</evidence>
<proteinExistence type="predicted"/>
<evidence type="ECO:0000313" key="3">
    <source>
        <dbReference type="Proteomes" id="UP000287651"/>
    </source>
</evidence>
<feature type="region of interest" description="Disordered" evidence="1">
    <location>
        <begin position="1"/>
        <end position="32"/>
    </location>
</feature>
<comment type="caution">
    <text evidence="2">The sequence shown here is derived from an EMBL/GenBank/DDBJ whole genome shotgun (WGS) entry which is preliminary data.</text>
</comment>
<accession>A0A426XFX9</accession>
<dbReference type="Proteomes" id="UP000287651">
    <property type="component" value="Unassembled WGS sequence"/>
</dbReference>